<feature type="domain" description="DUF6285" evidence="1">
    <location>
        <begin position="33"/>
        <end position="111"/>
    </location>
</feature>
<name>A0A4R7I049_9ACTN</name>
<evidence type="ECO:0000313" key="2">
    <source>
        <dbReference type="EMBL" id="TDT16765.1"/>
    </source>
</evidence>
<dbReference type="Proteomes" id="UP000294558">
    <property type="component" value="Unassembled WGS sequence"/>
</dbReference>
<organism evidence="2 3">
    <name type="scientific">Ilumatobacter fluminis</name>
    <dbReference type="NCBI Taxonomy" id="467091"/>
    <lineage>
        <taxon>Bacteria</taxon>
        <taxon>Bacillati</taxon>
        <taxon>Actinomycetota</taxon>
        <taxon>Acidimicrobiia</taxon>
        <taxon>Acidimicrobiales</taxon>
        <taxon>Ilumatobacteraceae</taxon>
        <taxon>Ilumatobacter</taxon>
    </lineage>
</organism>
<proteinExistence type="predicted"/>
<evidence type="ECO:0000313" key="3">
    <source>
        <dbReference type="Proteomes" id="UP000294558"/>
    </source>
</evidence>
<comment type="caution">
    <text evidence="2">The sequence shown here is derived from an EMBL/GenBank/DDBJ whole genome shotgun (WGS) entry which is preliminary data.</text>
</comment>
<dbReference type="RefSeq" id="WP_208294052.1">
    <property type="nucleotide sequence ID" value="NZ_SOAU01000001.1"/>
</dbReference>
<evidence type="ECO:0000259" key="1">
    <source>
        <dbReference type="Pfam" id="PF19802"/>
    </source>
</evidence>
<dbReference type="AlphaFoldDB" id="A0A4R7I049"/>
<accession>A0A4R7I049</accession>
<dbReference type="InterPro" id="IPR046252">
    <property type="entry name" value="DUF6285"/>
</dbReference>
<sequence>MAAPHDNPTAAELTEAVRDWLADDVGAADESPNRFHLRVATNVLDIVAREIELGPGQAEAHAARLEHLGVSDDRELSDALRSGAIDYRDESVRSLIWDSVVDKLTVANPRYLERNPR</sequence>
<keyword evidence="3" id="KW-1185">Reference proteome</keyword>
<dbReference type="EMBL" id="SOAU01000001">
    <property type="protein sequence ID" value="TDT16765.1"/>
    <property type="molecule type" value="Genomic_DNA"/>
</dbReference>
<gene>
    <name evidence="2" type="ORF">BDK89_2362</name>
</gene>
<dbReference type="Pfam" id="PF19802">
    <property type="entry name" value="DUF6285"/>
    <property type="match status" value="1"/>
</dbReference>
<protein>
    <recommendedName>
        <fullName evidence="1">DUF6285 domain-containing protein</fullName>
    </recommendedName>
</protein>
<reference evidence="2 3" key="1">
    <citation type="submission" date="2019-03" db="EMBL/GenBank/DDBJ databases">
        <title>Sequencing the genomes of 1000 actinobacteria strains.</title>
        <authorList>
            <person name="Klenk H.-P."/>
        </authorList>
    </citation>
    <scope>NUCLEOTIDE SEQUENCE [LARGE SCALE GENOMIC DNA]</scope>
    <source>
        <strain evidence="2 3">DSM 18936</strain>
    </source>
</reference>